<dbReference type="Proteomes" id="UP000192761">
    <property type="component" value="Unassembled WGS sequence"/>
</dbReference>
<organism evidence="4 5">
    <name type="scientific">Andreprevotia lacus DSM 23236</name>
    <dbReference type="NCBI Taxonomy" id="1121001"/>
    <lineage>
        <taxon>Bacteria</taxon>
        <taxon>Pseudomonadati</taxon>
        <taxon>Pseudomonadota</taxon>
        <taxon>Betaproteobacteria</taxon>
        <taxon>Neisseriales</taxon>
        <taxon>Chitinibacteraceae</taxon>
        <taxon>Andreprevotia</taxon>
    </lineage>
</organism>
<dbReference type="GO" id="GO:0006744">
    <property type="term" value="P:ubiquinone biosynthetic process"/>
    <property type="evidence" value="ECO:0007669"/>
    <property type="project" value="UniProtKB-UniRule"/>
</dbReference>
<dbReference type="InterPro" id="IPR038989">
    <property type="entry name" value="UbiJ"/>
</dbReference>
<dbReference type="GO" id="GO:0005737">
    <property type="term" value="C:cytoplasm"/>
    <property type="evidence" value="ECO:0007669"/>
    <property type="project" value="UniProtKB-SubCell"/>
</dbReference>
<feature type="coiled-coil region" evidence="2">
    <location>
        <begin position="157"/>
        <end position="184"/>
    </location>
</feature>
<keyword evidence="1" id="KW-0963">Cytoplasm</keyword>
<keyword evidence="2" id="KW-0175">Coiled coil</keyword>
<dbReference type="PANTHER" id="PTHR38693:SF1">
    <property type="entry name" value="UBIQUINONE BIOSYNTHESIS ACCESSORY FACTOR UBIJ"/>
    <property type="match status" value="1"/>
</dbReference>
<dbReference type="UniPathway" id="UPA00232"/>
<protein>
    <recommendedName>
        <fullName evidence="1">Ubiquinone biosynthesis accessory factor UbiJ</fullName>
    </recommendedName>
</protein>
<comment type="subcellular location">
    <subcellularLocation>
        <location evidence="1">Cytoplasm</location>
    </subcellularLocation>
</comment>
<evidence type="ECO:0000256" key="1">
    <source>
        <dbReference type="HAMAP-Rule" id="MF_02215"/>
    </source>
</evidence>
<dbReference type="Pfam" id="PF02036">
    <property type="entry name" value="SCP2"/>
    <property type="match status" value="1"/>
</dbReference>
<reference evidence="4 5" key="1">
    <citation type="submission" date="2017-04" db="EMBL/GenBank/DDBJ databases">
        <authorList>
            <person name="Afonso C.L."/>
            <person name="Miller P.J."/>
            <person name="Scott M.A."/>
            <person name="Spackman E."/>
            <person name="Goraichik I."/>
            <person name="Dimitrov K.M."/>
            <person name="Suarez D.L."/>
            <person name="Swayne D.E."/>
        </authorList>
    </citation>
    <scope>NUCLEOTIDE SEQUENCE [LARGE SCALE GENOMIC DNA]</scope>
    <source>
        <strain evidence="4 5">DSM 23236</strain>
    </source>
</reference>
<dbReference type="HAMAP" id="MF_02215">
    <property type="entry name" value="UbiJ"/>
    <property type="match status" value="1"/>
</dbReference>
<dbReference type="InterPro" id="IPR003033">
    <property type="entry name" value="SCP2_sterol-bd_dom"/>
</dbReference>
<sequence>MLARLLNHLFEHDAPARAELTRFQGRAIRLTFPVLQATLQVGADGVWLASEAEPEATLTLSTAFFITLLVDRVAAQKRLQMSGDAELAAGIGRVLGQVRWDAAEELSQLIGDVAAQRLVWLAGIVGGIPGAIASRMLVHLVEYWRDEAPLLANRPAVDRYCSEVDTLRDDVARLAQRLALLEQKTV</sequence>
<evidence type="ECO:0000259" key="3">
    <source>
        <dbReference type="Pfam" id="PF02036"/>
    </source>
</evidence>
<dbReference type="RefSeq" id="WP_084088896.1">
    <property type="nucleotide sequence ID" value="NZ_FWXD01000002.1"/>
</dbReference>
<comment type="function">
    <text evidence="1">Required for ubiquinone (coenzyme Q) biosynthesis. Binds hydrophobic ubiquinone biosynthetic intermediates via its SCP2 domain and is essential for the stability of the Ubi complex. May constitute a docking platform where Ubi enzymes assemble and access their SCP2-bound polyprenyl substrates.</text>
</comment>
<dbReference type="STRING" id="1121001.SAMN02745857_00425"/>
<evidence type="ECO:0000313" key="5">
    <source>
        <dbReference type="Proteomes" id="UP000192761"/>
    </source>
</evidence>
<keyword evidence="5" id="KW-1185">Reference proteome</keyword>
<comment type="similarity">
    <text evidence="1">Belongs to the UbiJ family.</text>
</comment>
<keyword evidence="1" id="KW-0831">Ubiquinone biosynthesis</keyword>
<name>A0A1W1X1U3_9NEIS</name>
<accession>A0A1W1X1U3</accession>
<comment type="pathway">
    <text evidence="1">Cofactor biosynthesis; ubiquinone biosynthesis.</text>
</comment>
<evidence type="ECO:0000256" key="2">
    <source>
        <dbReference type="SAM" id="Coils"/>
    </source>
</evidence>
<dbReference type="PANTHER" id="PTHR38693">
    <property type="entry name" value="UBIQUINONE BIOSYNTHESIS PROTEIN UBIJ"/>
    <property type="match status" value="1"/>
</dbReference>
<dbReference type="AlphaFoldDB" id="A0A1W1X1U3"/>
<dbReference type="EMBL" id="FWXD01000002">
    <property type="protein sequence ID" value="SMC17867.1"/>
    <property type="molecule type" value="Genomic_DNA"/>
</dbReference>
<dbReference type="OrthoDB" id="8525483at2"/>
<evidence type="ECO:0000313" key="4">
    <source>
        <dbReference type="EMBL" id="SMC17867.1"/>
    </source>
</evidence>
<keyword evidence="4" id="KW-0830">Ubiquinone</keyword>
<proteinExistence type="inferred from homology"/>
<feature type="domain" description="SCP2" evidence="3">
    <location>
        <begin position="6"/>
        <end position="94"/>
    </location>
</feature>
<gene>
    <name evidence="1" type="primary">ubiJ</name>
    <name evidence="4" type="ORF">SAMN02745857_00425</name>
</gene>